<dbReference type="Gene3D" id="3.90.180.10">
    <property type="entry name" value="Medium-chain alcohol dehydrogenases, catalytic domain"/>
    <property type="match status" value="2"/>
</dbReference>
<dbReference type="InterPro" id="IPR057326">
    <property type="entry name" value="KR_dom"/>
</dbReference>
<dbReference type="Gene3D" id="3.40.50.720">
    <property type="entry name" value="NAD(P)-binding Rossmann-like Domain"/>
    <property type="match status" value="1"/>
</dbReference>
<dbReference type="Pfam" id="PF00107">
    <property type="entry name" value="ADH_zinc_N"/>
    <property type="match status" value="1"/>
</dbReference>
<keyword evidence="12" id="KW-1185">Reference proteome</keyword>
<evidence type="ECO:0000313" key="11">
    <source>
        <dbReference type="EMBL" id="KAK8773986.1"/>
    </source>
</evidence>
<dbReference type="Proteomes" id="UP001321473">
    <property type="component" value="Unassembled WGS sequence"/>
</dbReference>
<evidence type="ECO:0008006" key="13">
    <source>
        <dbReference type="Google" id="ProtNLM"/>
    </source>
</evidence>
<dbReference type="PANTHER" id="PTHR43775">
    <property type="entry name" value="FATTY ACID SYNTHASE"/>
    <property type="match status" value="1"/>
</dbReference>
<protein>
    <recommendedName>
        <fullName evidence="13">Fatty acid synthase</fullName>
    </recommendedName>
</protein>
<keyword evidence="5" id="KW-0560">Oxidoreductase</keyword>
<keyword evidence="1" id="KW-0596">Phosphopantetheine</keyword>
<evidence type="ECO:0000256" key="2">
    <source>
        <dbReference type="ARBA" id="ARBA00022516"/>
    </source>
</evidence>
<dbReference type="PANTHER" id="PTHR43775:SF7">
    <property type="entry name" value="FATTY ACID SYNTHASE"/>
    <property type="match status" value="1"/>
</dbReference>
<reference evidence="11 12" key="1">
    <citation type="journal article" date="2023" name="Arcadia Sci">
        <title>De novo assembly of a long-read Amblyomma americanum tick genome.</title>
        <authorList>
            <person name="Chou S."/>
            <person name="Poskanzer K.E."/>
            <person name="Rollins M."/>
            <person name="Thuy-Boun P.S."/>
        </authorList>
    </citation>
    <scope>NUCLEOTIDE SEQUENCE [LARGE SCALE GENOMIC DNA]</scope>
    <source>
        <strain evidence="11">F_SG_1</strain>
        <tissue evidence="11">Salivary glands</tissue>
    </source>
</reference>
<proteinExistence type="predicted"/>
<dbReference type="AlphaFoldDB" id="A0AAQ4EGY7"/>
<organism evidence="11 12">
    <name type="scientific">Amblyomma americanum</name>
    <name type="common">Lone star tick</name>
    <dbReference type="NCBI Taxonomy" id="6943"/>
    <lineage>
        <taxon>Eukaryota</taxon>
        <taxon>Metazoa</taxon>
        <taxon>Ecdysozoa</taxon>
        <taxon>Arthropoda</taxon>
        <taxon>Chelicerata</taxon>
        <taxon>Arachnida</taxon>
        <taxon>Acari</taxon>
        <taxon>Parasitiformes</taxon>
        <taxon>Ixodida</taxon>
        <taxon>Ixodoidea</taxon>
        <taxon>Ixodidae</taxon>
        <taxon>Amblyomminae</taxon>
        <taxon>Amblyomma</taxon>
    </lineage>
</organism>
<name>A0AAQ4EGY7_AMBAM</name>
<dbReference type="EMBL" id="JARKHS020015981">
    <property type="protein sequence ID" value="KAK8773986.1"/>
    <property type="molecule type" value="Genomic_DNA"/>
</dbReference>
<dbReference type="Pfam" id="PF08659">
    <property type="entry name" value="KR"/>
    <property type="match status" value="1"/>
</dbReference>
<dbReference type="CDD" id="cd05195">
    <property type="entry name" value="enoyl_red"/>
    <property type="match status" value="1"/>
</dbReference>
<evidence type="ECO:0000256" key="4">
    <source>
        <dbReference type="ARBA" id="ARBA00022857"/>
    </source>
</evidence>
<dbReference type="GO" id="GO:0004312">
    <property type="term" value="F:fatty acid synthase activity"/>
    <property type="evidence" value="ECO:0007669"/>
    <property type="project" value="TreeGrafter"/>
</dbReference>
<keyword evidence="3" id="KW-0276">Fatty acid metabolism</keyword>
<keyword evidence="4" id="KW-0521">NADP</keyword>
<keyword evidence="2" id="KW-0444">Lipid biosynthesis</keyword>
<evidence type="ECO:0000259" key="10">
    <source>
        <dbReference type="SMART" id="SM00829"/>
    </source>
</evidence>
<dbReference type="SMART" id="SM00829">
    <property type="entry name" value="PKS_ER"/>
    <property type="match status" value="1"/>
</dbReference>
<keyword evidence="7" id="KW-0275">Fatty acid biosynthesis</keyword>
<keyword evidence="6" id="KW-0443">Lipid metabolism</keyword>
<evidence type="ECO:0000256" key="6">
    <source>
        <dbReference type="ARBA" id="ARBA00023098"/>
    </source>
</evidence>
<feature type="domain" description="Ketoreductase" evidence="9">
    <location>
        <begin position="229"/>
        <end position="347"/>
    </location>
</feature>
<dbReference type="GO" id="GO:0016491">
    <property type="term" value="F:oxidoreductase activity"/>
    <property type="evidence" value="ECO:0007669"/>
    <property type="project" value="UniProtKB-KW"/>
</dbReference>
<dbReference type="InterPro" id="IPR013149">
    <property type="entry name" value="ADH-like_C"/>
</dbReference>
<evidence type="ECO:0000313" key="12">
    <source>
        <dbReference type="Proteomes" id="UP001321473"/>
    </source>
</evidence>
<sequence length="347" mass="37450">MGLLSTNGLATVVAADPALMWEVPDAWSLEEACTVPVAYSTAYYALLVRGNLRPGESLLVHCGSEGVGQAAIAVAVSLGCTVYTTVGCNKEREFLKHRFSQLEDRNIADLQDLSFEKHVHRESKHRGVDVVLNSLSGEKLEASVRCLAPNGRFLEVGKFDVAKDSQLGMPFFRKSATFCGIHQEALNGKGTLSRRASDPARTEETTRTTAPASFLAVGAEARTWFYENKSYVVIGGLGGFGVELANWIVGRGCRSLLLSSRSGVRTGYKKLQFRRWHAAGVKVRVTRADASTACGARKIIDEASTMGAVGGIFNLGLVLRDALLESQTPEALETVCRVKVGRHTTLG</sequence>
<evidence type="ECO:0000256" key="1">
    <source>
        <dbReference type="ARBA" id="ARBA00022450"/>
    </source>
</evidence>
<dbReference type="SMART" id="SM00822">
    <property type="entry name" value="PKS_KR"/>
    <property type="match status" value="1"/>
</dbReference>
<dbReference type="InterPro" id="IPR020843">
    <property type="entry name" value="ER"/>
</dbReference>
<comment type="caution">
    <text evidence="11">The sequence shown here is derived from an EMBL/GenBank/DDBJ whole genome shotgun (WGS) entry which is preliminary data.</text>
</comment>
<gene>
    <name evidence="11" type="ORF">V5799_011482</name>
</gene>
<dbReference type="GO" id="GO:0006633">
    <property type="term" value="P:fatty acid biosynthetic process"/>
    <property type="evidence" value="ECO:0007669"/>
    <property type="project" value="UniProtKB-KW"/>
</dbReference>
<dbReference type="InterPro" id="IPR013968">
    <property type="entry name" value="PKS_KR"/>
</dbReference>
<keyword evidence="8" id="KW-0511">Multifunctional enzyme</keyword>
<evidence type="ECO:0000259" key="9">
    <source>
        <dbReference type="SMART" id="SM00822"/>
    </source>
</evidence>
<evidence type="ECO:0000256" key="3">
    <source>
        <dbReference type="ARBA" id="ARBA00022832"/>
    </source>
</evidence>
<dbReference type="SUPFAM" id="SSF51735">
    <property type="entry name" value="NAD(P)-binding Rossmann-fold domains"/>
    <property type="match status" value="2"/>
</dbReference>
<dbReference type="InterPro" id="IPR050091">
    <property type="entry name" value="PKS_NRPS_Biosynth_Enz"/>
</dbReference>
<evidence type="ECO:0000256" key="5">
    <source>
        <dbReference type="ARBA" id="ARBA00023002"/>
    </source>
</evidence>
<accession>A0AAQ4EGY7</accession>
<feature type="domain" description="Enoyl reductase (ER)" evidence="10">
    <location>
        <begin position="2"/>
        <end position="217"/>
    </location>
</feature>
<evidence type="ECO:0000256" key="7">
    <source>
        <dbReference type="ARBA" id="ARBA00023160"/>
    </source>
</evidence>
<dbReference type="InterPro" id="IPR036291">
    <property type="entry name" value="NAD(P)-bd_dom_sf"/>
</dbReference>
<evidence type="ECO:0000256" key="8">
    <source>
        <dbReference type="ARBA" id="ARBA00023268"/>
    </source>
</evidence>